<dbReference type="EMBL" id="DRIG01000051">
    <property type="protein sequence ID" value="HEC78429.1"/>
    <property type="molecule type" value="Genomic_DNA"/>
</dbReference>
<dbReference type="AlphaFoldDB" id="A0A9C9K052"/>
<proteinExistence type="predicted"/>
<dbReference type="Proteomes" id="UP000885826">
    <property type="component" value="Unassembled WGS sequence"/>
</dbReference>
<sequence>MSRRYYHWALILFVVHCTSFLDRRNDFEKGVEFYKRGELQKAVEHLTAYYTKRPRSDTTLYYLYDCYKKLNKPLQGMKVLEQLVKIGTRDENVYLSLFSSYRRMKQYKKSFSLLVNAPPKVKKTFDDHYTLTRRLFAEIVCGVSKNPIRSDPIVFAVSKKYLPLFLDGKFHDSDTITNGNLIIILDKLIEPIYPEKFFALRNIPNDSYLYLPYMRLISFNIIDLKADLVPDAPASLTTAAQAVLNLKKRGIID</sequence>
<comment type="caution">
    <text evidence="1">The sequence shown here is derived from an EMBL/GenBank/DDBJ whole genome shotgun (WGS) entry which is preliminary data.</text>
</comment>
<name>A0A9C9K052_UNCW3</name>
<dbReference type="Gene3D" id="1.25.40.10">
    <property type="entry name" value="Tetratricopeptide repeat domain"/>
    <property type="match status" value="1"/>
</dbReference>
<evidence type="ECO:0000313" key="1">
    <source>
        <dbReference type="EMBL" id="HEC78429.1"/>
    </source>
</evidence>
<reference evidence="1" key="1">
    <citation type="journal article" date="2020" name="mSystems">
        <title>Genome- and Community-Level Interaction Insights into Carbon Utilization and Element Cycling Functions of Hydrothermarchaeota in Hydrothermal Sediment.</title>
        <authorList>
            <person name="Zhou Z."/>
            <person name="Liu Y."/>
            <person name="Xu W."/>
            <person name="Pan J."/>
            <person name="Luo Z.H."/>
            <person name="Li M."/>
        </authorList>
    </citation>
    <scope>NUCLEOTIDE SEQUENCE</scope>
    <source>
        <strain evidence="1">HyVt-388</strain>
    </source>
</reference>
<accession>A0A9C9K052</accession>
<dbReference type="SUPFAM" id="SSF48452">
    <property type="entry name" value="TPR-like"/>
    <property type="match status" value="1"/>
</dbReference>
<dbReference type="InterPro" id="IPR011990">
    <property type="entry name" value="TPR-like_helical_dom_sf"/>
</dbReference>
<protein>
    <recommendedName>
        <fullName evidence="3">Tetratricopeptide repeat protein</fullName>
    </recommendedName>
</protein>
<evidence type="ECO:0008006" key="3">
    <source>
        <dbReference type="Google" id="ProtNLM"/>
    </source>
</evidence>
<organism evidence="1 2">
    <name type="scientific">candidate division WOR-3 bacterium</name>
    <dbReference type="NCBI Taxonomy" id="2052148"/>
    <lineage>
        <taxon>Bacteria</taxon>
        <taxon>Bacteria division WOR-3</taxon>
    </lineage>
</organism>
<evidence type="ECO:0000313" key="2">
    <source>
        <dbReference type="Proteomes" id="UP000885826"/>
    </source>
</evidence>
<gene>
    <name evidence="1" type="ORF">ENI34_04715</name>
</gene>